<dbReference type="Gene3D" id="3.40.50.1820">
    <property type="entry name" value="alpha/beta hydrolase"/>
    <property type="match status" value="1"/>
</dbReference>
<organism evidence="3 4">
    <name type="scientific">Natrialba magadii (strain ATCC 43099 / DSM 3394 / CCM 3739 / CIP 104546 / IAM 13178 / JCM 8861 / NBRC 102185 / NCIMB 2190 / MS3)</name>
    <name type="common">Natronobacterium magadii</name>
    <dbReference type="NCBI Taxonomy" id="547559"/>
    <lineage>
        <taxon>Archaea</taxon>
        <taxon>Methanobacteriati</taxon>
        <taxon>Methanobacteriota</taxon>
        <taxon>Stenosarchaea group</taxon>
        <taxon>Halobacteria</taxon>
        <taxon>Halobacteriales</taxon>
        <taxon>Natrialbaceae</taxon>
        <taxon>Natrialba</taxon>
    </lineage>
</organism>
<evidence type="ECO:0000313" key="3">
    <source>
        <dbReference type="EMBL" id="ADD07096.1"/>
    </source>
</evidence>
<dbReference type="PANTHER" id="PTHR43329">
    <property type="entry name" value="EPOXIDE HYDROLASE"/>
    <property type="match status" value="1"/>
</dbReference>
<dbReference type="ESTHER" id="natmm-d3su07">
    <property type="family name" value="Epoxide_hydrolase"/>
</dbReference>
<dbReference type="Pfam" id="PF00561">
    <property type="entry name" value="Abhydrolase_1"/>
    <property type="match status" value="1"/>
</dbReference>
<name>D3SU07_NATMM</name>
<reference evidence="4" key="1">
    <citation type="submission" date="2010-02" db="EMBL/GenBank/DDBJ databases">
        <title>Complete sequence of chromosome of Natrialba magadii ATCC 43099.</title>
        <authorList>
            <consortium name="US DOE Joint Genome Institute"/>
            <person name="Lucas S."/>
            <person name="Copeland A."/>
            <person name="Lapidus A."/>
            <person name="Cheng J.-F."/>
            <person name="Bruce D."/>
            <person name="Goodwin L."/>
            <person name="Pitluck S."/>
            <person name="Davenport K."/>
            <person name="Saunders E."/>
            <person name="Detter J.C."/>
            <person name="Han C."/>
            <person name="Tapia R."/>
            <person name="Land M."/>
            <person name="Hauser L."/>
            <person name="Kyrpides N."/>
            <person name="Mikhailova N."/>
            <person name="De Castro R.E."/>
            <person name="Maupin-Furlow J.A."/>
            <person name="Woyke T."/>
        </authorList>
    </citation>
    <scope>NUCLEOTIDE SEQUENCE [LARGE SCALE GENOMIC DNA]</scope>
    <source>
        <strain evidence="4">ATCC 43099 / DSM 3394 / CCM 3739 / CIP 104546 / IAM 13178 / JCM 8861 / NBRC 102185 / NCIMB 2190 / MS3</strain>
    </source>
</reference>
<sequence length="308" mass="34417">MTAAEMTPGPGASALPAIAVDSSTRELSNVRLHVVTGGDESGPLVVLLHGFPEFWYGWRHQLEPLIEAGYRVVVPDQRGYNRSEKPDGVGSYRLRYLTRDIVDLIDAEGRERAHIVGHDWGGIVAWDLATRYPDVVDRLAVINAPHPTVFQRVLRSNLEQVVRSWYAYTFQLPWLPERLLGAGDYTRLERAMTGTAPSGTFSPAALSLYRRAWDQQGALTGMLNWYRASGRYPPVRLQSGSTADEPLLETPTLLIWGDGDFALVSELARKSAARCENRRFVQVSGASHWVQHEKSAVVTEELLTHFPR</sequence>
<dbReference type="AlphaFoldDB" id="D3SU07"/>
<dbReference type="SUPFAM" id="SSF53474">
    <property type="entry name" value="alpha/beta-Hydrolases"/>
    <property type="match status" value="1"/>
</dbReference>
<dbReference type="InterPro" id="IPR000639">
    <property type="entry name" value="Epox_hydrolase-like"/>
</dbReference>
<dbReference type="HOGENOM" id="CLU_020336_7_3_2"/>
<evidence type="ECO:0000256" key="1">
    <source>
        <dbReference type="ARBA" id="ARBA00022801"/>
    </source>
</evidence>
<dbReference type="RefSeq" id="WP_012996848.1">
    <property type="nucleotide sequence ID" value="NC_013922.1"/>
</dbReference>
<dbReference type="EMBL" id="CP001932">
    <property type="protein sequence ID" value="ADD07096.1"/>
    <property type="molecule type" value="Genomic_DNA"/>
</dbReference>
<dbReference type="PRINTS" id="PR00412">
    <property type="entry name" value="EPOXHYDRLASE"/>
</dbReference>
<keyword evidence="1 3" id="KW-0378">Hydrolase</keyword>
<dbReference type="PRINTS" id="PR00111">
    <property type="entry name" value="ABHYDROLASE"/>
</dbReference>
<proteinExistence type="predicted"/>
<accession>D3SU07</accession>
<dbReference type="InterPro" id="IPR000073">
    <property type="entry name" value="AB_hydrolase_1"/>
</dbReference>
<gene>
    <name evidence="3" type="ordered locus">Nmag_3546</name>
</gene>
<dbReference type="Proteomes" id="UP000001879">
    <property type="component" value="Chromosome"/>
</dbReference>
<dbReference type="KEGG" id="nmg:Nmag_3546"/>
<dbReference type="InterPro" id="IPR029058">
    <property type="entry name" value="AB_hydrolase_fold"/>
</dbReference>
<keyword evidence="4" id="KW-1185">Reference proteome</keyword>
<evidence type="ECO:0000313" key="4">
    <source>
        <dbReference type="Proteomes" id="UP000001879"/>
    </source>
</evidence>
<dbReference type="eggNOG" id="arCOG01648">
    <property type="taxonomic scope" value="Archaea"/>
</dbReference>
<feature type="domain" description="AB hydrolase-1" evidence="2">
    <location>
        <begin position="43"/>
        <end position="294"/>
    </location>
</feature>
<reference evidence="3 4" key="2">
    <citation type="journal article" date="2012" name="BMC Genomics">
        <title>A comparative genomics perspective on the genetic content of the alkaliphilic haloarchaeon Natrialba magadii ATCC 43099T.</title>
        <authorList>
            <person name="Siddaramappa S."/>
            <person name="Challacombe J.F."/>
            <person name="Decastro R.E."/>
            <person name="Pfeiffer F."/>
            <person name="Sastre D.E."/>
            <person name="Gimenez M.I."/>
            <person name="Paggi R.A."/>
            <person name="Detter J.C."/>
            <person name="Davenport K.W."/>
            <person name="Goodwin L.A."/>
            <person name="Kyrpides N."/>
            <person name="Tapia R."/>
            <person name="Pitluck S."/>
            <person name="Lucas S."/>
            <person name="Woyke T."/>
            <person name="Maupin-Furlow J.A."/>
        </authorList>
    </citation>
    <scope>NUCLEOTIDE SEQUENCE [LARGE SCALE GENOMIC DNA]</scope>
    <source>
        <strain evidence="4">ATCC 43099 / DSM 3394 / CCM 3739 / CIP 104546 / IAM 13178 / JCM 8861 / NBRC 102185 / NCIMB 2190 / MS3</strain>
    </source>
</reference>
<dbReference type="STRING" id="547559.Nmag_3546"/>
<evidence type="ECO:0000259" key="2">
    <source>
        <dbReference type="Pfam" id="PF00561"/>
    </source>
</evidence>
<dbReference type="GO" id="GO:0016787">
    <property type="term" value="F:hydrolase activity"/>
    <property type="evidence" value="ECO:0007669"/>
    <property type="project" value="UniProtKB-KW"/>
</dbReference>
<dbReference type="OrthoDB" id="299757at2157"/>
<protein>
    <submittedName>
        <fullName evidence="3">Alpha/beta hydrolase fold protein</fullName>
    </submittedName>
</protein>
<dbReference type="PaxDb" id="547559-Nmag_3546"/>
<dbReference type="GeneID" id="8826414"/>